<comment type="caution">
    <text evidence="2">The sequence shown here is derived from an EMBL/GenBank/DDBJ whole genome shotgun (WGS) entry which is preliminary data.</text>
</comment>
<feature type="transmembrane region" description="Helical" evidence="1">
    <location>
        <begin position="66"/>
        <end position="84"/>
    </location>
</feature>
<protein>
    <submittedName>
        <fullName evidence="2">Uncharacterized protein</fullName>
    </submittedName>
</protein>
<dbReference type="EMBL" id="VSFG01000001">
    <property type="protein sequence ID" value="TYB47768.1"/>
    <property type="molecule type" value="Genomic_DNA"/>
</dbReference>
<keyword evidence="1" id="KW-0812">Transmembrane</keyword>
<sequence>MNSKTREPVSEAACALILVAALAASLLRGLLDGDPSRYLSYALLAVATPAAVGVLFYSFKLGAQSWAWVVAATATVAVALADTFL</sequence>
<evidence type="ECO:0000313" key="2">
    <source>
        <dbReference type="EMBL" id="TYB47768.1"/>
    </source>
</evidence>
<keyword evidence="1" id="KW-1133">Transmembrane helix</keyword>
<proteinExistence type="predicted"/>
<dbReference type="Proteomes" id="UP000323380">
    <property type="component" value="Unassembled WGS sequence"/>
</dbReference>
<gene>
    <name evidence="2" type="ORF">FXF69_00450</name>
</gene>
<evidence type="ECO:0000256" key="1">
    <source>
        <dbReference type="SAM" id="Phobius"/>
    </source>
</evidence>
<reference evidence="2 3" key="1">
    <citation type="submission" date="2019-08" db="EMBL/GenBank/DDBJ databases">
        <title>Actinomadura sp. nov. CYP1-5 isolated from mountain soil.</title>
        <authorList>
            <person name="Songsumanus A."/>
            <person name="Kuncharoen N."/>
            <person name="Kudo T."/>
            <person name="Yuki M."/>
            <person name="Igarashi Y."/>
            <person name="Tanasupawat S."/>
        </authorList>
    </citation>
    <scope>NUCLEOTIDE SEQUENCE [LARGE SCALE GENOMIC DNA]</scope>
    <source>
        <strain evidence="2 3">JCM 14158</strain>
    </source>
</reference>
<organism evidence="2 3">
    <name type="scientific">Actinomadura chibensis</name>
    <dbReference type="NCBI Taxonomy" id="392828"/>
    <lineage>
        <taxon>Bacteria</taxon>
        <taxon>Bacillati</taxon>
        <taxon>Actinomycetota</taxon>
        <taxon>Actinomycetes</taxon>
        <taxon>Streptosporangiales</taxon>
        <taxon>Thermomonosporaceae</taxon>
        <taxon>Actinomadura</taxon>
    </lineage>
</organism>
<feature type="transmembrane region" description="Helical" evidence="1">
    <location>
        <begin position="38"/>
        <end position="59"/>
    </location>
</feature>
<keyword evidence="3" id="KW-1185">Reference proteome</keyword>
<keyword evidence="1" id="KW-0472">Membrane</keyword>
<evidence type="ECO:0000313" key="3">
    <source>
        <dbReference type="Proteomes" id="UP000323380"/>
    </source>
</evidence>
<accession>A0A5D0NUB7</accession>
<dbReference type="AlphaFoldDB" id="A0A5D0NUB7"/>
<name>A0A5D0NUB7_9ACTN</name>
<dbReference type="RefSeq" id="WP_148344000.1">
    <property type="nucleotide sequence ID" value="NZ_VSFG01000001.1"/>
</dbReference>